<evidence type="ECO:0000259" key="1">
    <source>
        <dbReference type="Pfam" id="PF01261"/>
    </source>
</evidence>
<gene>
    <name evidence="2" type="ORF">VTL71DRAFT_11975</name>
</gene>
<protein>
    <recommendedName>
        <fullName evidence="1">Xylose isomerase-like TIM barrel domain-containing protein</fullName>
    </recommendedName>
</protein>
<dbReference type="InterPro" id="IPR036237">
    <property type="entry name" value="Xyl_isomerase-like_sf"/>
</dbReference>
<dbReference type="Proteomes" id="UP001595075">
    <property type="component" value="Unassembled WGS sequence"/>
</dbReference>
<feature type="domain" description="Xylose isomerase-like TIM barrel" evidence="1">
    <location>
        <begin position="33"/>
        <end position="316"/>
    </location>
</feature>
<dbReference type="Pfam" id="PF01261">
    <property type="entry name" value="AP_endonuc_2"/>
    <property type="match status" value="1"/>
</dbReference>
<keyword evidence="3" id="KW-1185">Reference proteome</keyword>
<organism evidence="2 3">
    <name type="scientific">Oculimacula yallundae</name>
    <dbReference type="NCBI Taxonomy" id="86028"/>
    <lineage>
        <taxon>Eukaryota</taxon>
        <taxon>Fungi</taxon>
        <taxon>Dikarya</taxon>
        <taxon>Ascomycota</taxon>
        <taxon>Pezizomycotina</taxon>
        <taxon>Leotiomycetes</taxon>
        <taxon>Helotiales</taxon>
        <taxon>Ploettnerulaceae</taxon>
        <taxon>Oculimacula</taxon>
    </lineage>
</organism>
<dbReference type="SUPFAM" id="SSF51658">
    <property type="entry name" value="Xylose isomerase-like"/>
    <property type="match status" value="1"/>
</dbReference>
<dbReference type="InterPro" id="IPR013022">
    <property type="entry name" value="Xyl_isomerase-like_TIM-brl"/>
</dbReference>
<name>A0ABR4CST0_9HELO</name>
<reference evidence="2 3" key="1">
    <citation type="journal article" date="2024" name="Commun. Biol.">
        <title>Comparative genomic analysis of thermophilic fungi reveals convergent evolutionary adaptations and gene losses.</title>
        <authorList>
            <person name="Steindorff A.S."/>
            <person name="Aguilar-Pontes M.V."/>
            <person name="Robinson A.J."/>
            <person name="Andreopoulos B."/>
            <person name="LaButti K."/>
            <person name="Kuo A."/>
            <person name="Mondo S."/>
            <person name="Riley R."/>
            <person name="Otillar R."/>
            <person name="Haridas S."/>
            <person name="Lipzen A."/>
            <person name="Grimwood J."/>
            <person name="Schmutz J."/>
            <person name="Clum A."/>
            <person name="Reid I.D."/>
            <person name="Moisan M.C."/>
            <person name="Butler G."/>
            <person name="Nguyen T.T.M."/>
            <person name="Dewar K."/>
            <person name="Conant G."/>
            <person name="Drula E."/>
            <person name="Henrissat B."/>
            <person name="Hansel C."/>
            <person name="Singer S."/>
            <person name="Hutchinson M.I."/>
            <person name="de Vries R.P."/>
            <person name="Natvig D.O."/>
            <person name="Powell A.J."/>
            <person name="Tsang A."/>
            <person name="Grigoriev I.V."/>
        </authorList>
    </citation>
    <scope>NUCLEOTIDE SEQUENCE [LARGE SCALE GENOMIC DNA]</scope>
    <source>
        <strain evidence="2 3">CBS 494.80</strain>
    </source>
</reference>
<comment type="caution">
    <text evidence="2">The sequence shown here is derived from an EMBL/GenBank/DDBJ whole genome shotgun (WGS) entry which is preliminary data.</text>
</comment>
<dbReference type="PANTHER" id="PTHR12110">
    <property type="entry name" value="HYDROXYPYRUVATE ISOMERASE"/>
    <property type="match status" value="1"/>
</dbReference>
<dbReference type="InterPro" id="IPR050312">
    <property type="entry name" value="IolE/XylAMocC-like"/>
</dbReference>
<sequence length="357" mass="38932">MTISRASLNDIPLSFASVSVGTSSSPLETKLSAISKSQFQAIELGFPDLVSFASSFHKKEMAEDDYDGLCSAGEEVKKLCKKHNLGIMMLQPFANFEGWEKGSKEREDAFDRARGWIRIMQAVGTDMLQVGSSDTPNISTSKEYLAADLADLADLLAPHNFRLAYENWCWATVAPTWSDVWSIVKLANRPNIGLCLDTFQTAAYEYGDPTTSSGLISHLGPLQKVALSYAHSLSLLTATVPAEKIYVLQISDVYRPPVPFEDKVVEGLRPRGRWSHDFRPCLYQGGILTRQCVEFARAVLGTGSSCWFSVEVFDGGENGDGKGKCGMGVEGEEEMGSFCGEAMGSVGRLLDECADGE</sequence>
<proteinExistence type="predicted"/>
<dbReference type="EMBL" id="JAZHXI010000004">
    <property type="protein sequence ID" value="KAL2072632.1"/>
    <property type="molecule type" value="Genomic_DNA"/>
</dbReference>
<dbReference type="PANTHER" id="PTHR12110:SF56">
    <property type="entry name" value="DEHYDRATASE, PUTATIVE (AFU_ORTHOLOGUE AFUA_6G08740)-RELATED"/>
    <property type="match status" value="1"/>
</dbReference>
<dbReference type="Gene3D" id="3.20.20.150">
    <property type="entry name" value="Divalent-metal-dependent TIM barrel enzymes"/>
    <property type="match status" value="1"/>
</dbReference>
<evidence type="ECO:0000313" key="2">
    <source>
        <dbReference type="EMBL" id="KAL2072632.1"/>
    </source>
</evidence>
<evidence type="ECO:0000313" key="3">
    <source>
        <dbReference type="Proteomes" id="UP001595075"/>
    </source>
</evidence>
<accession>A0ABR4CST0</accession>